<sequence>MKTIVRLPKEPQILSLIRKWVASLGPVITLVIERDSWKFYITALCALYCIITSMPNYLNFSEEALKRSPYHELLLENYQALDQQSKVPFQPQHVETSSHSSKLAFRFIPALLLHYVPVTDLLPKMLSLYLINNLFGLLFFISLLSLVFKFSNDKLFATLVACNFSILYTGKSFFHDTYLWNDGIAFTFILFSLLSRNAMVVLVCLLAAYFTDERALFSGLLAFAFHKIVTTDSKKPDTLLTTSDLPFILSFIVYFTIRFLLGHFLGLKTPSGNHSGVLPFLRLMDDRFIWTNVLGFLLAYKLGWFFILAPIWWLRNNRLFLAIYCSGIVGIIAASFSVGDLSRSLAYGFVALLIGVYLLYKKSTDKPHWQRNPTLFMLFMLNFLVPTISVVGTTIKFLPPVNKLFAIVVEKGGFIATF</sequence>
<keyword evidence="1" id="KW-0472">Membrane</keyword>
<feature type="transmembrane region" description="Helical" evidence="1">
    <location>
        <begin position="186"/>
        <end position="210"/>
    </location>
</feature>
<feature type="transmembrane region" description="Helical" evidence="1">
    <location>
        <begin position="287"/>
        <end position="307"/>
    </location>
</feature>
<keyword evidence="3" id="KW-1185">Reference proteome</keyword>
<name>A0ABW0ICM7_9BACT</name>
<feature type="transmembrane region" description="Helical" evidence="1">
    <location>
        <begin position="155"/>
        <end position="174"/>
    </location>
</feature>
<feature type="transmembrane region" description="Helical" evidence="1">
    <location>
        <begin position="245"/>
        <end position="267"/>
    </location>
</feature>
<evidence type="ECO:0000313" key="2">
    <source>
        <dbReference type="EMBL" id="MFC5411250.1"/>
    </source>
</evidence>
<dbReference type="Proteomes" id="UP001596106">
    <property type="component" value="Unassembled WGS sequence"/>
</dbReference>
<proteinExistence type="predicted"/>
<feature type="transmembrane region" description="Helical" evidence="1">
    <location>
        <begin position="319"/>
        <end position="338"/>
    </location>
</feature>
<gene>
    <name evidence="2" type="ORF">ACFPMF_18155</name>
</gene>
<keyword evidence="1" id="KW-1133">Transmembrane helix</keyword>
<feature type="transmembrane region" description="Helical" evidence="1">
    <location>
        <begin position="39"/>
        <end position="58"/>
    </location>
</feature>
<accession>A0ABW0ICM7</accession>
<evidence type="ECO:0000256" key="1">
    <source>
        <dbReference type="SAM" id="Phobius"/>
    </source>
</evidence>
<evidence type="ECO:0000313" key="3">
    <source>
        <dbReference type="Proteomes" id="UP001596106"/>
    </source>
</evidence>
<keyword evidence="1" id="KW-0812">Transmembrane</keyword>
<dbReference type="EMBL" id="JBHSMA010000005">
    <property type="protein sequence ID" value="MFC5411250.1"/>
    <property type="molecule type" value="Genomic_DNA"/>
</dbReference>
<reference evidence="3" key="1">
    <citation type="journal article" date="2019" name="Int. J. Syst. Evol. Microbiol.">
        <title>The Global Catalogue of Microorganisms (GCM) 10K type strain sequencing project: providing services to taxonomists for standard genome sequencing and annotation.</title>
        <authorList>
            <consortium name="The Broad Institute Genomics Platform"/>
            <consortium name="The Broad Institute Genome Sequencing Center for Infectious Disease"/>
            <person name="Wu L."/>
            <person name="Ma J."/>
        </authorList>
    </citation>
    <scope>NUCLEOTIDE SEQUENCE [LARGE SCALE GENOMIC DNA]</scope>
    <source>
        <strain evidence="3">CCUG 55250</strain>
    </source>
</reference>
<organism evidence="2 3">
    <name type="scientific">Larkinella bovis</name>
    <dbReference type="NCBI Taxonomy" id="683041"/>
    <lineage>
        <taxon>Bacteria</taxon>
        <taxon>Pseudomonadati</taxon>
        <taxon>Bacteroidota</taxon>
        <taxon>Cytophagia</taxon>
        <taxon>Cytophagales</taxon>
        <taxon>Spirosomataceae</taxon>
        <taxon>Larkinella</taxon>
    </lineage>
</organism>
<feature type="transmembrane region" description="Helical" evidence="1">
    <location>
        <begin position="126"/>
        <end position="148"/>
    </location>
</feature>
<feature type="transmembrane region" description="Helical" evidence="1">
    <location>
        <begin position="372"/>
        <end position="395"/>
    </location>
</feature>
<evidence type="ECO:0008006" key="4">
    <source>
        <dbReference type="Google" id="ProtNLM"/>
    </source>
</evidence>
<comment type="caution">
    <text evidence="2">The sequence shown here is derived from an EMBL/GenBank/DDBJ whole genome shotgun (WGS) entry which is preliminary data.</text>
</comment>
<feature type="transmembrane region" description="Helical" evidence="1">
    <location>
        <begin position="344"/>
        <end position="360"/>
    </location>
</feature>
<dbReference type="RefSeq" id="WP_379847943.1">
    <property type="nucleotide sequence ID" value="NZ_JBHSMA010000005.1"/>
</dbReference>
<protein>
    <recommendedName>
        <fullName evidence="4">Glycosyltransferase RgtA/B/C/D-like domain-containing protein</fullName>
    </recommendedName>
</protein>